<dbReference type="EMBL" id="AP021876">
    <property type="protein sequence ID" value="BBO84885.1"/>
    <property type="molecule type" value="Genomic_DNA"/>
</dbReference>
<evidence type="ECO:0000313" key="2">
    <source>
        <dbReference type="Proteomes" id="UP000425960"/>
    </source>
</evidence>
<dbReference type="AlphaFoldDB" id="A0A5K7ZX91"/>
<dbReference type="RefSeq" id="WP_155324675.1">
    <property type="nucleotide sequence ID" value="NZ_AP021876.1"/>
</dbReference>
<sequence>MTTLSTPVVRDARFYDRLPWVSDAWLDFNHQLNRDAAGLPNEAILEKRLAGLERLTIDDPCVYWLTLARIAEMALKQAGDYADQCEFQAAGDLLINPRRVEVYRRGWKTAVVKGRHMALSEQFAAAIGDELPAAWLTRETLTQVCQEALLPHLEKQLSASGVMADTYLNSLTLRMQRVSGTIAFLNAWQIADSLELYGRVSTASRADRDALTAELCRFDYDVFDALGQDIENRVVNPDADSAFLEMTPAVDVP</sequence>
<dbReference type="Proteomes" id="UP000425960">
    <property type="component" value="Chromosome"/>
</dbReference>
<gene>
    <name evidence="1" type="ORF">DSCO28_54510</name>
</gene>
<name>A0A5K7ZX91_9BACT</name>
<reference evidence="1 2" key="1">
    <citation type="submission" date="2019-11" db="EMBL/GenBank/DDBJ databases">
        <title>Comparative genomics of hydrocarbon-degrading Desulfosarcina strains.</title>
        <authorList>
            <person name="Watanabe M."/>
            <person name="Kojima H."/>
            <person name="Fukui M."/>
        </authorList>
    </citation>
    <scope>NUCLEOTIDE SEQUENCE [LARGE SCALE GENOMIC DNA]</scope>
    <source>
        <strain evidence="1 2">28bB2T</strain>
    </source>
</reference>
<organism evidence="1 2">
    <name type="scientific">Desulfosarcina ovata subsp. sediminis</name>
    <dbReference type="NCBI Taxonomy" id="885957"/>
    <lineage>
        <taxon>Bacteria</taxon>
        <taxon>Pseudomonadati</taxon>
        <taxon>Thermodesulfobacteriota</taxon>
        <taxon>Desulfobacteria</taxon>
        <taxon>Desulfobacterales</taxon>
        <taxon>Desulfosarcinaceae</taxon>
        <taxon>Desulfosarcina</taxon>
    </lineage>
</organism>
<accession>A0A5K7ZX91</accession>
<dbReference type="KEGG" id="dov:DSCO28_54510"/>
<protein>
    <submittedName>
        <fullName evidence="1">Uncharacterized protein</fullName>
    </submittedName>
</protein>
<evidence type="ECO:0000313" key="1">
    <source>
        <dbReference type="EMBL" id="BBO84885.1"/>
    </source>
</evidence>
<proteinExistence type="predicted"/>